<evidence type="ECO:0000313" key="3">
    <source>
        <dbReference type="Proteomes" id="UP000521943"/>
    </source>
</evidence>
<accession>A0A8H6HLU5</accession>
<comment type="caution">
    <text evidence="2">The sequence shown here is derived from an EMBL/GenBank/DDBJ whole genome shotgun (WGS) entry which is preliminary data.</text>
</comment>
<protein>
    <submittedName>
        <fullName evidence="2">Uncharacterized protein</fullName>
    </submittedName>
</protein>
<keyword evidence="3" id="KW-1185">Reference proteome</keyword>
<dbReference type="Proteomes" id="UP000521943">
    <property type="component" value="Unassembled WGS sequence"/>
</dbReference>
<organism evidence="2 3">
    <name type="scientific">Ephemerocybe angulata</name>
    <dbReference type="NCBI Taxonomy" id="980116"/>
    <lineage>
        <taxon>Eukaryota</taxon>
        <taxon>Fungi</taxon>
        <taxon>Dikarya</taxon>
        <taxon>Basidiomycota</taxon>
        <taxon>Agaricomycotina</taxon>
        <taxon>Agaricomycetes</taxon>
        <taxon>Agaricomycetidae</taxon>
        <taxon>Agaricales</taxon>
        <taxon>Agaricineae</taxon>
        <taxon>Psathyrellaceae</taxon>
        <taxon>Ephemerocybe</taxon>
    </lineage>
</organism>
<dbReference type="AlphaFoldDB" id="A0A8H6HLU5"/>
<feature type="non-terminal residue" evidence="2">
    <location>
        <position position="172"/>
    </location>
</feature>
<dbReference type="OrthoDB" id="3060861at2759"/>
<sequence length="172" mass="19174">KRAYASNAKPIYDYVQGAGRGARPFKLARNRPLGTPIEEQVHANKMYTQWAHDMLGRCESIAVRSGCWMYLAIQHPSSKNPFYHYTSPKLLKEAPEAVREFHQEVSQTMTAVMRADRKGRVEKALATLKAEAGAIEAEKQKTEAAEQKLQTANAELEALRAQLATLTSNNTG</sequence>
<proteinExistence type="predicted"/>
<evidence type="ECO:0000256" key="1">
    <source>
        <dbReference type="SAM" id="Coils"/>
    </source>
</evidence>
<feature type="non-terminal residue" evidence="2">
    <location>
        <position position="1"/>
    </location>
</feature>
<evidence type="ECO:0000313" key="2">
    <source>
        <dbReference type="EMBL" id="KAF6749398.1"/>
    </source>
</evidence>
<feature type="coiled-coil region" evidence="1">
    <location>
        <begin position="125"/>
        <end position="169"/>
    </location>
</feature>
<reference evidence="2 3" key="1">
    <citation type="submission" date="2020-07" db="EMBL/GenBank/DDBJ databases">
        <title>Comparative genomics of pyrophilous fungi reveals a link between fire events and developmental genes.</title>
        <authorList>
            <consortium name="DOE Joint Genome Institute"/>
            <person name="Steindorff A.S."/>
            <person name="Carver A."/>
            <person name="Calhoun S."/>
            <person name="Stillman K."/>
            <person name="Liu H."/>
            <person name="Lipzen A."/>
            <person name="Pangilinan J."/>
            <person name="Labutti K."/>
            <person name="Bruns T.D."/>
            <person name="Grigoriev I.V."/>
        </authorList>
    </citation>
    <scope>NUCLEOTIDE SEQUENCE [LARGE SCALE GENOMIC DNA]</scope>
    <source>
        <strain evidence="2 3">CBS 144469</strain>
    </source>
</reference>
<dbReference type="EMBL" id="JACGCI010000063">
    <property type="protein sequence ID" value="KAF6749398.1"/>
    <property type="molecule type" value="Genomic_DNA"/>
</dbReference>
<gene>
    <name evidence="2" type="ORF">DFP72DRAFT_787081</name>
</gene>
<name>A0A8H6HLU5_9AGAR</name>
<keyword evidence="1" id="KW-0175">Coiled coil</keyword>